<accession>A0A1I1NHP2</accession>
<proteinExistence type="predicted"/>
<dbReference type="AlphaFoldDB" id="A0A1I1NHP2"/>
<name>A0A1I1NHP2_9ACTN</name>
<sequence>MSTPATAVSTITTGVDGLQDNLLQIAGVGIGIGAAVLAVRKGWSLVRKFF</sequence>
<evidence type="ECO:0000313" key="2">
    <source>
        <dbReference type="EMBL" id="SFC95008.1"/>
    </source>
</evidence>
<dbReference type="EMBL" id="FOLB01000016">
    <property type="protein sequence ID" value="SFC95008.1"/>
    <property type="molecule type" value="Genomic_DNA"/>
</dbReference>
<dbReference type="RefSeq" id="WP_175507728.1">
    <property type="nucleotide sequence ID" value="NZ_FOLB01000016.1"/>
</dbReference>
<evidence type="ECO:0000313" key="3">
    <source>
        <dbReference type="Proteomes" id="UP000198832"/>
    </source>
</evidence>
<dbReference type="Proteomes" id="UP000198832">
    <property type="component" value="Unassembled WGS sequence"/>
</dbReference>
<evidence type="ECO:0000256" key="1">
    <source>
        <dbReference type="SAM" id="Phobius"/>
    </source>
</evidence>
<keyword evidence="1" id="KW-1133">Transmembrane helix</keyword>
<reference evidence="2 3" key="1">
    <citation type="submission" date="2016-10" db="EMBL/GenBank/DDBJ databases">
        <authorList>
            <person name="de Groot N.N."/>
        </authorList>
    </citation>
    <scope>NUCLEOTIDE SEQUENCE [LARGE SCALE GENOMIC DNA]</scope>
    <source>
        <strain evidence="2 3">CGMCC 1.7056</strain>
    </source>
</reference>
<organism evidence="2 3">
    <name type="scientific">Nocardioides terrae</name>
    <dbReference type="NCBI Taxonomy" id="574651"/>
    <lineage>
        <taxon>Bacteria</taxon>
        <taxon>Bacillati</taxon>
        <taxon>Actinomycetota</taxon>
        <taxon>Actinomycetes</taxon>
        <taxon>Propionibacteriales</taxon>
        <taxon>Nocardioidaceae</taxon>
        <taxon>Nocardioides</taxon>
    </lineage>
</organism>
<protein>
    <submittedName>
        <fullName evidence="2">Uncharacterized protein</fullName>
    </submittedName>
</protein>
<dbReference type="STRING" id="574651.SAMN04487968_1168"/>
<feature type="transmembrane region" description="Helical" evidence="1">
    <location>
        <begin position="22"/>
        <end position="39"/>
    </location>
</feature>
<gene>
    <name evidence="2" type="ORF">SAMN04487968_1168</name>
</gene>
<keyword evidence="1" id="KW-0472">Membrane</keyword>
<keyword evidence="3" id="KW-1185">Reference proteome</keyword>
<keyword evidence="1" id="KW-0812">Transmembrane</keyword>